<dbReference type="SUPFAM" id="SSF52540">
    <property type="entry name" value="P-loop containing nucleoside triphosphate hydrolases"/>
    <property type="match status" value="1"/>
</dbReference>
<reference evidence="2 3" key="1">
    <citation type="submission" date="2022-04" db="EMBL/GenBank/DDBJ databases">
        <title>Human microbiome associated bacterial genomes.</title>
        <authorList>
            <person name="Sandstrom S."/>
            <person name="Salamzade R."/>
            <person name="Kalan L.R."/>
        </authorList>
    </citation>
    <scope>NUCLEOTIDE SEQUENCE [LARGE SCALE GENOMIC DNA]</scope>
    <source>
        <strain evidence="3">p3-SID1799</strain>
    </source>
</reference>
<dbReference type="InterPro" id="IPR027417">
    <property type="entry name" value="P-loop_NTPase"/>
</dbReference>
<evidence type="ECO:0000256" key="1">
    <source>
        <dbReference type="SAM" id="MobiDB-lite"/>
    </source>
</evidence>
<keyword evidence="3" id="KW-1185">Reference proteome</keyword>
<dbReference type="Gene3D" id="3.40.50.300">
    <property type="entry name" value="P-loop containing nucleotide triphosphate hydrolases"/>
    <property type="match status" value="1"/>
</dbReference>
<feature type="compositionally biased region" description="Pro residues" evidence="1">
    <location>
        <begin position="82"/>
        <end position="92"/>
    </location>
</feature>
<proteinExistence type="predicted"/>
<name>A0ABT2HY38_9MICO</name>
<feature type="region of interest" description="Disordered" evidence="1">
    <location>
        <begin position="65"/>
        <end position="155"/>
    </location>
</feature>
<dbReference type="PANTHER" id="PTHR43384">
    <property type="entry name" value="SEPTUM SITE-DETERMINING PROTEIN MIND HOMOLOG, CHLOROPLASTIC-RELATED"/>
    <property type="match status" value="1"/>
</dbReference>
<dbReference type="Proteomes" id="UP001525379">
    <property type="component" value="Unassembled WGS sequence"/>
</dbReference>
<evidence type="ECO:0000313" key="2">
    <source>
        <dbReference type="EMBL" id="MCT2043066.1"/>
    </source>
</evidence>
<accession>A0ABT2HY38</accession>
<dbReference type="InterPro" id="IPR050625">
    <property type="entry name" value="ParA/MinD_ATPase"/>
</dbReference>
<feature type="compositionally biased region" description="Pro residues" evidence="1">
    <location>
        <begin position="102"/>
        <end position="112"/>
    </location>
</feature>
<dbReference type="PANTHER" id="PTHR43384:SF14">
    <property type="entry name" value="ESX-1 SECRETION-ASSOCIATED PROTEIN ESPI"/>
    <property type="match status" value="1"/>
</dbReference>
<feature type="compositionally biased region" description="Low complexity" evidence="1">
    <location>
        <begin position="113"/>
        <end position="130"/>
    </location>
</feature>
<organism evidence="2 3">
    <name type="scientific">Pseudoclavibacter albus</name>
    <dbReference type="NCBI Taxonomy" id="272241"/>
    <lineage>
        <taxon>Bacteria</taxon>
        <taxon>Bacillati</taxon>
        <taxon>Actinomycetota</taxon>
        <taxon>Actinomycetes</taxon>
        <taxon>Micrococcales</taxon>
        <taxon>Microbacteriaceae</taxon>
        <taxon>Pseudoclavibacter</taxon>
    </lineage>
</organism>
<gene>
    <name evidence="2" type="ORF">M3D15_06935</name>
</gene>
<protein>
    <submittedName>
        <fullName evidence="2">Chromosome partitioning protein</fullName>
    </submittedName>
</protein>
<dbReference type="RefSeq" id="WP_260104338.1">
    <property type="nucleotide sequence ID" value="NZ_JALXSQ010000024.1"/>
</dbReference>
<comment type="caution">
    <text evidence="2">The sequence shown here is derived from an EMBL/GenBank/DDBJ whole genome shotgun (WGS) entry which is preliminary data.</text>
</comment>
<dbReference type="EMBL" id="JALXSQ010000024">
    <property type="protein sequence ID" value="MCT2043066.1"/>
    <property type="molecule type" value="Genomic_DNA"/>
</dbReference>
<sequence>MNIDVHVHTDSTEPTAVLTDSNGATAELTAATIPELRRDVIARLIDLARQQHTPYTVTISEPGEQPARLTITPNGNVTEEPAPAPTPAPLFPDLPEDKPAQRPAPAPIPPMPTGTTAQTPPAAPRFTPQPIGHAPTPAPAAAPQPQAAGEPMRRRPTREDLIASQPMEKPAPAQQGFQGFIRRASFGLITPQPGQDELTYRAEVRSVQRSLAGPKTIVVLNPKGGAHKTTATLMIGATFGIHRGGSVLAWDNNETQGTLGARSARLADEHRANTAVDLLQDLDRFNRIDSARFGDLDNYVRGQGEAKFDVLASDDDPRSDSIIDATAFNDLHTTLSRFYRVMVIDTGNNMKAPNWQAAVARADQLVIVSTLRDDTAAVGAALADRLYYLGHGDKLANGVTILSEPSAKTDKALNDRLDNHFRQITRSVVHVPYEPDFVGGGRFDIDRLKPATRRAWLHACAKIAEGLN</sequence>
<evidence type="ECO:0000313" key="3">
    <source>
        <dbReference type="Proteomes" id="UP001525379"/>
    </source>
</evidence>